<keyword evidence="1" id="KW-0472">Membrane</keyword>
<feature type="transmembrane region" description="Helical" evidence="1">
    <location>
        <begin position="250"/>
        <end position="270"/>
    </location>
</feature>
<dbReference type="EMBL" id="CP000786">
    <property type="protein sequence ID" value="ABZ98821.1"/>
    <property type="molecule type" value="Genomic_DNA"/>
</dbReference>
<dbReference type="AlphaFoldDB" id="B0SMU7"/>
<name>B0SMU7_LEPBP</name>
<organism evidence="2 3">
    <name type="scientific">Leptospira biflexa serovar Patoc (strain Patoc 1 / ATCC 23582 / Paris)</name>
    <dbReference type="NCBI Taxonomy" id="456481"/>
    <lineage>
        <taxon>Bacteria</taxon>
        <taxon>Pseudomonadati</taxon>
        <taxon>Spirochaetota</taxon>
        <taxon>Spirochaetia</taxon>
        <taxon>Leptospirales</taxon>
        <taxon>Leptospiraceae</taxon>
        <taxon>Leptospira</taxon>
    </lineage>
</organism>
<feature type="transmembrane region" description="Helical" evidence="1">
    <location>
        <begin position="276"/>
        <end position="292"/>
    </location>
</feature>
<proteinExistence type="predicted"/>
<evidence type="ECO:0008006" key="4">
    <source>
        <dbReference type="Google" id="ProtNLM"/>
    </source>
</evidence>
<feature type="transmembrane region" description="Helical" evidence="1">
    <location>
        <begin position="169"/>
        <end position="193"/>
    </location>
</feature>
<keyword evidence="1" id="KW-0812">Transmembrane</keyword>
<keyword evidence="1" id="KW-1133">Transmembrane helix</keyword>
<feature type="transmembrane region" description="Helical" evidence="1">
    <location>
        <begin position="205"/>
        <end position="229"/>
    </location>
</feature>
<protein>
    <recommendedName>
        <fullName evidence="4">Glycosyltransferase RgtA/B/C/D-like domain-containing protein</fullName>
    </recommendedName>
</protein>
<feature type="transmembrane region" description="Helical" evidence="1">
    <location>
        <begin position="6"/>
        <end position="24"/>
    </location>
</feature>
<dbReference type="Proteomes" id="UP000001847">
    <property type="component" value="Chromosome I"/>
</dbReference>
<gene>
    <name evidence="2" type="ordered locus">LEPBI_I2743</name>
</gene>
<dbReference type="STRING" id="456481.LEPBI_I2743"/>
<evidence type="ECO:0000313" key="2">
    <source>
        <dbReference type="EMBL" id="ABZ98821.1"/>
    </source>
</evidence>
<feature type="transmembrane region" description="Helical" evidence="1">
    <location>
        <begin position="98"/>
        <end position="120"/>
    </location>
</feature>
<dbReference type="RefSeq" id="WP_012389681.1">
    <property type="nucleotide sequence ID" value="NC_010602.1"/>
</dbReference>
<dbReference type="NCBIfam" id="NF047440">
    <property type="entry name" value="LA3751_2_3_fam"/>
    <property type="match status" value="1"/>
</dbReference>
<accession>B0SMU7</accession>
<keyword evidence="3" id="KW-1185">Reference proteome</keyword>
<dbReference type="BioCyc" id="LBIF456481:LEPBI_RS13485-MONOMER"/>
<dbReference type="HOGENOM" id="CLU_574650_0_0_12"/>
<dbReference type="OrthoDB" id="321184at2"/>
<dbReference type="KEGG" id="lbi:LEPBI_I2743"/>
<sequence length="475" mass="55977">MIQTKKAIGFFYGLGFLTFSYLFIKTIQIVSFSDFSLFEWQLKQTFQGSLQLPYPFIRTDPSLEFFPLPNLFFHLTNNRIDSTFPNLYPILLSPIFHFFGRVGLQITQLLLFFLSLWLFFQMKRDHFLTLLLMFGASIPIYTNLIHDTILIFFLEILLFYVLHKKLISIASFITVTLVWMRPEMVFLILLLPFYFEWETIWKKYIVWLLAIGICFVCINYSFFGTVLPLRIFKNGNFKWNLEICIYLLRLLLEQIPIFTLFLILSLYQWFQKQKSFHSLALIFITALVIILSPNTGGHNTPRYLYFLTPFYLFSIHQIVKNNLVKEWKWMITTLLISFYSIYQLNYQTKEIIKISKFQSNTLSALKEIPEQTLVFNNSDFSFVAIPLLYQNKNLILLRKSPEESGFSSFLTLNKINSFVFVELPPSPYEIPNPLLISNCSSNCKYTRIKTSALPNTMLPIIISTYHRNGDSETNF</sequence>
<reference evidence="2 3" key="1">
    <citation type="journal article" date="2008" name="PLoS ONE">
        <title>Genome sequence of the saprophyte Leptospira biflexa provides insights into the evolution of Leptospira and the pathogenesis of leptospirosis.</title>
        <authorList>
            <person name="Picardeau M."/>
            <person name="Bulach D.M."/>
            <person name="Bouchier C."/>
            <person name="Zuerner R.L."/>
            <person name="Zidane N."/>
            <person name="Wilson P.J."/>
            <person name="Creno S."/>
            <person name="Kuczek E.S."/>
            <person name="Bommezzadri S."/>
            <person name="Davis J.C."/>
            <person name="McGrath A."/>
            <person name="Johnson M.J."/>
            <person name="Boursaux-Eude C."/>
            <person name="Seemann T."/>
            <person name="Rouy Z."/>
            <person name="Coppel R.L."/>
            <person name="Rood J.I."/>
            <person name="Lajus A."/>
            <person name="Davies J.K."/>
            <person name="Medigue C."/>
            <person name="Adler B."/>
        </authorList>
    </citation>
    <scope>NUCLEOTIDE SEQUENCE [LARGE SCALE GENOMIC DNA]</scope>
    <source>
        <strain evidence="3">Patoc 1 / ATCC 23582 / Paris</strain>
    </source>
</reference>
<dbReference type="InterPro" id="IPR059217">
    <property type="entry name" value="LA3751_2-like"/>
</dbReference>
<evidence type="ECO:0000256" key="1">
    <source>
        <dbReference type="SAM" id="Phobius"/>
    </source>
</evidence>
<feature type="transmembrane region" description="Helical" evidence="1">
    <location>
        <begin position="329"/>
        <end position="346"/>
    </location>
</feature>
<evidence type="ECO:0000313" key="3">
    <source>
        <dbReference type="Proteomes" id="UP000001847"/>
    </source>
</evidence>